<evidence type="ECO:0000313" key="14">
    <source>
        <dbReference type="Proteomes" id="UP000694867"/>
    </source>
</evidence>
<evidence type="ECO:0000256" key="4">
    <source>
        <dbReference type="ARBA" id="ARBA00022670"/>
    </source>
</evidence>
<evidence type="ECO:0000256" key="2">
    <source>
        <dbReference type="ARBA" id="ARBA00005988"/>
    </source>
</evidence>
<dbReference type="InterPro" id="IPR000834">
    <property type="entry name" value="Peptidase_M14"/>
</dbReference>
<keyword evidence="7" id="KW-0378">Hydrolase</keyword>
<dbReference type="PANTHER" id="PTHR11705">
    <property type="entry name" value="PROTEASE FAMILY M14 CARBOXYPEPTIDASE A,B"/>
    <property type="match status" value="1"/>
</dbReference>
<feature type="domain" description="Peptidase M14" evidence="13">
    <location>
        <begin position="132"/>
        <end position="432"/>
    </location>
</feature>
<sequence length="432" mass="48717">MFGLLITGVFFIGVVGGQQNASDASLSSAQGYEGSKVFSSVIANDRIYHDFLELRSQRKIAFLNDLMREKTSTLYFLVLQEDVVMVGERLQALGIPFYVVEEDLQSLLARENGGPQMFSNGLLEDGPFDLISYPSYAQILKHIDFYVKDPLRGKHVSKFIIGESYQGRPIVGVRFNRGHSEDKAVIFFECGIHPREWISITTCAWMIHEFSSNAAKYRDILDVYEVRIVPSANPDGYEYTKTHRFWRGNLRPSEKNPRCKGVDINRNFDVGEFCGPGTSQDPCNEEYCGDSPFSEPESHALKNAILVVQDRLHYYISLHAYGQLWMYPHSYTTEDAKDHERFHRKASAGARAIREMSGKNYTVGPIAQTLYAVTGSSVDWAYEHGARNAFVIELPPTQAEARGAMGFIVMPDKIQSIAQSTFHGIRAMIKSD</sequence>
<evidence type="ECO:0000256" key="6">
    <source>
        <dbReference type="ARBA" id="ARBA00022729"/>
    </source>
</evidence>
<evidence type="ECO:0000256" key="10">
    <source>
        <dbReference type="ARBA" id="ARBA00023157"/>
    </source>
</evidence>
<dbReference type="PRINTS" id="PR00765">
    <property type="entry name" value="CRBOXYPTASEA"/>
</dbReference>
<dbReference type="InterPro" id="IPR036990">
    <property type="entry name" value="M14A-like_propep"/>
</dbReference>
<keyword evidence="6 12" id="KW-0732">Signal</keyword>
<evidence type="ECO:0000256" key="8">
    <source>
        <dbReference type="ARBA" id="ARBA00022833"/>
    </source>
</evidence>
<gene>
    <name evidence="15" type="primary">LOC100906683</name>
</gene>
<dbReference type="KEGG" id="goe:100906683"/>
<dbReference type="SUPFAM" id="SSF53187">
    <property type="entry name" value="Zn-dependent exopeptidases"/>
    <property type="match status" value="1"/>
</dbReference>
<evidence type="ECO:0000256" key="7">
    <source>
        <dbReference type="ARBA" id="ARBA00022801"/>
    </source>
</evidence>
<dbReference type="GeneID" id="100906683"/>
<dbReference type="Gene3D" id="3.30.70.340">
    <property type="entry name" value="Metallocarboxypeptidase-like"/>
    <property type="match status" value="1"/>
</dbReference>
<dbReference type="PANTHER" id="PTHR11705:SF140">
    <property type="entry name" value="FI02848P-RELATED"/>
    <property type="match status" value="1"/>
</dbReference>
<dbReference type="GO" id="GO:0005615">
    <property type="term" value="C:extracellular space"/>
    <property type="evidence" value="ECO:0007669"/>
    <property type="project" value="TreeGrafter"/>
</dbReference>
<evidence type="ECO:0000256" key="3">
    <source>
        <dbReference type="ARBA" id="ARBA00022645"/>
    </source>
</evidence>
<dbReference type="SMART" id="SM00631">
    <property type="entry name" value="Zn_pept"/>
    <property type="match status" value="1"/>
</dbReference>
<feature type="active site" description="Proton donor/acceptor" evidence="11">
    <location>
        <position position="393"/>
    </location>
</feature>
<evidence type="ECO:0000256" key="11">
    <source>
        <dbReference type="PROSITE-ProRule" id="PRU01379"/>
    </source>
</evidence>
<dbReference type="Proteomes" id="UP000694867">
    <property type="component" value="Unplaced"/>
</dbReference>
<feature type="chain" id="PRO_5042594101" evidence="12">
    <location>
        <begin position="18"/>
        <end position="432"/>
    </location>
</feature>
<dbReference type="PROSITE" id="PS52035">
    <property type="entry name" value="PEPTIDASE_M14"/>
    <property type="match status" value="1"/>
</dbReference>
<dbReference type="RefSeq" id="XP_003739365.1">
    <property type="nucleotide sequence ID" value="XM_003739317.1"/>
</dbReference>
<keyword evidence="5" id="KW-0479">Metal-binding</keyword>
<dbReference type="FunFam" id="3.40.630.10:FF:000084">
    <property type="entry name" value="Carboxypeptidase B2"/>
    <property type="match status" value="1"/>
</dbReference>
<keyword evidence="14" id="KW-1185">Reference proteome</keyword>
<evidence type="ECO:0000256" key="9">
    <source>
        <dbReference type="ARBA" id="ARBA00023049"/>
    </source>
</evidence>
<comment type="similarity">
    <text evidence="2 11">Belongs to the peptidase M14 family.</text>
</comment>
<dbReference type="GO" id="GO:0006508">
    <property type="term" value="P:proteolysis"/>
    <property type="evidence" value="ECO:0007669"/>
    <property type="project" value="UniProtKB-KW"/>
</dbReference>
<dbReference type="AlphaFoldDB" id="A0AAJ6VVA1"/>
<protein>
    <submittedName>
        <fullName evidence="15">Carboxypeptidase B</fullName>
    </submittedName>
</protein>
<dbReference type="GO" id="GO:0004181">
    <property type="term" value="F:metallocarboxypeptidase activity"/>
    <property type="evidence" value="ECO:0007669"/>
    <property type="project" value="InterPro"/>
</dbReference>
<keyword evidence="9" id="KW-0482">Metalloprotease</keyword>
<name>A0AAJ6VVA1_9ACAR</name>
<proteinExistence type="inferred from homology"/>
<evidence type="ECO:0000256" key="5">
    <source>
        <dbReference type="ARBA" id="ARBA00022723"/>
    </source>
</evidence>
<keyword evidence="3 15" id="KW-0121">Carboxypeptidase</keyword>
<keyword evidence="8" id="KW-0862">Zinc</keyword>
<feature type="signal peptide" evidence="12">
    <location>
        <begin position="1"/>
        <end position="17"/>
    </location>
</feature>
<keyword evidence="10" id="KW-1015">Disulfide bond</keyword>
<organism evidence="14 15">
    <name type="scientific">Galendromus occidentalis</name>
    <name type="common">western predatory mite</name>
    <dbReference type="NCBI Taxonomy" id="34638"/>
    <lineage>
        <taxon>Eukaryota</taxon>
        <taxon>Metazoa</taxon>
        <taxon>Ecdysozoa</taxon>
        <taxon>Arthropoda</taxon>
        <taxon>Chelicerata</taxon>
        <taxon>Arachnida</taxon>
        <taxon>Acari</taxon>
        <taxon>Parasitiformes</taxon>
        <taxon>Mesostigmata</taxon>
        <taxon>Gamasina</taxon>
        <taxon>Phytoseioidea</taxon>
        <taxon>Phytoseiidae</taxon>
        <taxon>Typhlodrominae</taxon>
        <taxon>Galendromus</taxon>
    </lineage>
</organism>
<evidence type="ECO:0000256" key="12">
    <source>
        <dbReference type="SAM" id="SignalP"/>
    </source>
</evidence>
<reference evidence="15" key="1">
    <citation type="submission" date="2025-08" db="UniProtKB">
        <authorList>
            <consortium name="RefSeq"/>
        </authorList>
    </citation>
    <scope>IDENTIFICATION</scope>
</reference>
<dbReference type="Gene3D" id="3.40.630.10">
    <property type="entry name" value="Zn peptidases"/>
    <property type="match status" value="1"/>
</dbReference>
<keyword evidence="4" id="KW-0645">Protease</keyword>
<dbReference type="Pfam" id="PF00246">
    <property type="entry name" value="Peptidase_M14"/>
    <property type="match status" value="1"/>
</dbReference>
<comment type="cofactor">
    <cofactor evidence="1">
        <name>Zn(2+)</name>
        <dbReference type="ChEBI" id="CHEBI:29105"/>
    </cofactor>
</comment>
<dbReference type="GO" id="GO:0008270">
    <property type="term" value="F:zinc ion binding"/>
    <property type="evidence" value="ECO:0007669"/>
    <property type="project" value="InterPro"/>
</dbReference>
<evidence type="ECO:0000259" key="13">
    <source>
        <dbReference type="PROSITE" id="PS52035"/>
    </source>
</evidence>
<evidence type="ECO:0000256" key="1">
    <source>
        <dbReference type="ARBA" id="ARBA00001947"/>
    </source>
</evidence>
<accession>A0AAJ6VVA1</accession>
<evidence type="ECO:0000313" key="15">
    <source>
        <dbReference type="RefSeq" id="XP_003739365.1"/>
    </source>
</evidence>
<dbReference type="SUPFAM" id="SSF54897">
    <property type="entry name" value="Protease propeptides/inhibitors"/>
    <property type="match status" value="1"/>
</dbReference>